<evidence type="ECO:0000313" key="1">
    <source>
        <dbReference type="EMBL" id="OAG34072.1"/>
    </source>
</evidence>
<dbReference type="GeneID" id="34606879"/>
<reference evidence="1 2" key="1">
    <citation type="submission" date="2016-03" db="EMBL/GenBank/DDBJ databases">
        <title>Draft genome sequence of the Fonsecaea monophora CBS 269.37.</title>
        <authorList>
            <person name="Bombassaro A."/>
            <person name="Vinicius W.A."/>
            <person name="De Hoog S."/>
            <person name="Sun J."/>
            <person name="Souza E.M."/>
            <person name="Raittz R.T."/>
            <person name="Costa F."/>
            <person name="Leao A.C."/>
            <person name="Tadra-Sfeir M.Z."/>
            <person name="Baura V."/>
            <person name="Balsanelli E."/>
            <person name="Pedrosa F.O."/>
            <person name="Moreno L.F."/>
            <person name="Steffens M.B."/>
            <person name="Xi L."/>
            <person name="Bocca A.L."/>
            <person name="Felipe M.S."/>
            <person name="Teixeira M."/>
            <person name="Telles Filho F.Q."/>
            <person name="Azevedo C.M."/>
            <person name="Gomes R."/>
            <person name="Vicente V.A."/>
        </authorList>
    </citation>
    <scope>NUCLEOTIDE SEQUENCE [LARGE SCALE GENOMIC DNA]</scope>
    <source>
        <strain evidence="1 2">CBS 269.37</strain>
    </source>
</reference>
<protein>
    <submittedName>
        <fullName evidence="1">Uncharacterized protein</fullName>
    </submittedName>
</protein>
<proteinExistence type="predicted"/>
<sequence length="249" mass="27576">MPSPRSIPTRRRLLEPEIPSYKIKTHPRKDSETFRVVGARRGLPAWENLNTLSQSTTGICVDDQVVVYYLDEHEELQQANALVLEIRVLPSIRSRGGPNKDTIFLLVAWFYEGASSSSCTSDAANLVLSSHLDVVSIESVEAVVNVKKRIPIHSVLIIHTMTRVNSSEVKWLPERVKDAGATELKDVVAEDAEPEHRGSGGDPVSCYLETDTVFIMSTPVVAMPPNWMTRYEERQEQGLPTPSVSPGGS</sequence>
<evidence type="ECO:0000313" key="2">
    <source>
        <dbReference type="Proteomes" id="UP000077002"/>
    </source>
</evidence>
<dbReference type="RefSeq" id="XP_022506024.1">
    <property type="nucleotide sequence ID" value="XM_022661675.1"/>
</dbReference>
<dbReference type="Proteomes" id="UP000077002">
    <property type="component" value="Unassembled WGS sequence"/>
</dbReference>
<gene>
    <name evidence="1" type="ORF">AYO21_11792</name>
</gene>
<dbReference type="EMBL" id="LVKK01000183">
    <property type="protein sequence ID" value="OAG34072.1"/>
    <property type="molecule type" value="Genomic_DNA"/>
</dbReference>
<accession>A0A177ESN4</accession>
<dbReference type="AlphaFoldDB" id="A0A177ESN4"/>
<organism evidence="1 2">
    <name type="scientific">Fonsecaea monophora</name>
    <dbReference type="NCBI Taxonomy" id="254056"/>
    <lineage>
        <taxon>Eukaryota</taxon>
        <taxon>Fungi</taxon>
        <taxon>Dikarya</taxon>
        <taxon>Ascomycota</taxon>
        <taxon>Pezizomycotina</taxon>
        <taxon>Eurotiomycetes</taxon>
        <taxon>Chaetothyriomycetidae</taxon>
        <taxon>Chaetothyriales</taxon>
        <taxon>Herpotrichiellaceae</taxon>
        <taxon>Fonsecaea</taxon>
    </lineage>
</organism>
<dbReference type="OrthoDB" id="10281834at2759"/>
<keyword evidence="2" id="KW-1185">Reference proteome</keyword>
<name>A0A177ESN4_9EURO</name>
<comment type="caution">
    <text evidence="1">The sequence shown here is derived from an EMBL/GenBank/DDBJ whole genome shotgun (WGS) entry which is preliminary data.</text>
</comment>